<evidence type="ECO:0000313" key="3">
    <source>
        <dbReference type="EMBL" id="AUZ87612.1"/>
    </source>
</evidence>
<dbReference type="AlphaFoldDB" id="A0A2L0UEI0"/>
<feature type="transmembrane region" description="Helical" evidence="1">
    <location>
        <begin position="45"/>
        <end position="63"/>
    </location>
</feature>
<keyword evidence="1" id="KW-1133">Transmembrane helix</keyword>
<feature type="domain" description="Low molecular weight protein antigen 6 PH" evidence="2">
    <location>
        <begin position="65"/>
        <end position="121"/>
    </location>
</feature>
<protein>
    <recommendedName>
        <fullName evidence="2">Low molecular weight protein antigen 6 PH domain-containing protein</fullName>
    </recommendedName>
</protein>
<accession>A0A2L0UEI0</accession>
<evidence type="ECO:0000259" key="2">
    <source>
        <dbReference type="Pfam" id="PF10756"/>
    </source>
</evidence>
<dbReference type="Pfam" id="PF10756">
    <property type="entry name" value="bPH_6"/>
    <property type="match status" value="1"/>
</dbReference>
<dbReference type="Proteomes" id="UP000239187">
    <property type="component" value="Chromosome"/>
</dbReference>
<name>A0A2L0UEI0_9MICC</name>
<sequence length="208" mass="21786">MESSREVAGATVFKPRTGVWFTGVAVLVAAGGLASVVATEGAGGLLAGWPLVGVAYLGWWLFWYPAVVVAEDAVTLRNPLATVRVPWAALIDVDTKYALKLVTPTGAFTAWAAPAPGVWGTHAGKPEHVTNLPSTSYGPGGSIRPGDLKNTDSGYAAYLVRSRWQDLVESGALDVDHPERARRSWNLPHLAVAVVLFAAGAASLNLAS</sequence>
<dbReference type="InterPro" id="IPR019692">
    <property type="entry name" value="CFP-6_PH"/>
</dbReference>
<proteinExistence type="predicted"/>
<reference evidence="3 4" key="1">
    <citation type="submission" date="2017-11" db="EMBL/GenBank/DDBJ databases">
        <title>Draft genome of Arthrobacter agilis strain UMCV2, a plant growth-promoting rhizobacterium and biocontrol capacity of phytopathogenic fungi.</title>
        <authorList>
            <person name="Martinez-Camara R."/>
            <person name="Santoyo G."/>
            <person name="Moreno-Hagelsieb G."/>
            <person name="Valencia-Cantero E."/>
        </authorList>
    </citation>
    <scope>NUCLEOTIDE SEQUENCE [LARGE SCALE GENOMIC DNA]</scope>
    <source>
        <strain evidence="3 4">UMCV2</strain>
    </source>
</reference>
<evidence type="ECO:0000313" key="4">
    <source>
        <dbReference type="Proteomes" id="UP000239187"/>
    </source>
</evidence>
<feature type="transmembrane region" description="Helical" evidence="1">
    <location>
        <begin position="20"/>
        <end position="38"/>
    </location>
</feature>
<dbReference type="EMBL" id="CP024915">
    <property type="protein sequence ID" value="AUZ87612.1"/>
    <property type="molecule type" value="Genomic_DNA"/>
</dbReference>
<gene>
    <name evidence="3" type="ORF">CVO76_08200</name>
</gene>
<evidence type="ECO:0000256" key="1">
    <source>
        <dbReference type="SAM" id="Phobius"/>
    </source>
</evidence>
<keyword evidence="1" id="KW-0812">Transmembrane</keyword>
<feature type="transmembrane region" description="Helical" evidence="1">
    <location>
        <begin position="187"/>
        <end position="207"/>
    </location>
</feature>
<organism evidence="3 4">
    <name type="scientific">Arthrobacter agilis</name>
    <dbReference type="NCBI Taxonomy" id="37921"/>
    <lineage>
        <taxon>Bacteria</taxon>
        <taxon>Bacillati</taxon>
        <taxon>Actinomycetota</taxon>
        <taxon>Actinomycetes</taxon>
        <taxon>Micrococcales</taxon>
        <taxon>Micrococcaceae</taxon>
        <taxon>Arthrobacter</taxon>
    </lineage>
</organism>
<dbReference type="RefSeq" id="WP_208741617.1">
    <property type="nucleotide sequence ID" value="NZ_CP024915.1"/>
</dbReference>
<keyword evidence="1" id="KW-0472">Membrane</keyword>